<reference evidence="2" key="1">
    <citation type="journal article" date="2019" name="G3 (Bethesda)">
        <title>Genome Assemblies of Two Rare Opportunistic Yeast Pathogens: Diutina rugosa (syn. Candida rugosa) and Trichomonascus ciferrii (syn. Candida ciferrii).</title>
        <authorList>
            <person name="Mixao V."/>
            <person name="Saus E."/>
            <person name="Hansen A.P."/>
            <person name="Lass-Florl C."/>
            <person name="Gabaldon T."/>
        </authorList>
    </citation>
    <scope>NUCLEOTIDE SEQUENCE</scope>
    <source>
        <strain evidence="2">CBS 4856</strain>
    </source>
</reference>
<feature type="compositionally biased region" description="Low complexity" evidence="1">
    <location>
        <begin position="108"/>
        <end position="118"/>
    </location>
</feature>
<dbReference type="AlphaFoldDB" id="A0A642UG84"/>
<feature type="region of interest" description="Disordered" evidence="1">
    <location>
        <begin position="82"/>
        <end position="148"/>
    </location>
</feature>
<feature type="compositionally biased region" description="Basic residues" evidence="1">
    <location>
        <begin position="83"/>
        <end position="96"/>
    </location>
</feature>
<protein>
    <submittedName>
        <fullName evidence="2">Uncharacterized protein</fullName>
    </submittedName>
</protein>
<keyword evidence="3" id="KW-1185">Reference proteome</keyword>
<sequence length="564" mass="61983">MTSAGVTQTIRSRLNFNDESKWKRFSARRLELIDELQLSSRKASEQDDQIGDVARTLREEYGYPDDFQADFDKLVRAGIQSVRRNRKRVPKSKQYKLLHTQPPGPGPTSGLPSGGAAAPPHPNISTTSSSSETKLSISSLVAPSPPGSGSSSLSGNFASLSLHAATTTAGGGGTELFVSSLKQLATFVHRINHNVAMGMSNSNVEFLGESIINTAASLSVEKKNNATLSIAVSYIRSTLLSSIVLNALVDSIGVSSLVAFKTLLANCCISFGFDQTINILSAVFYELLSLDQWSQLTSPAVLAEQFPNLKQPPSTIKSVALHFLDQKLNFTFDPTSNTPPTVSELIENGKNAFHIIGDNKVIKIRNLNAPDSIMETDSDIVELFSRSSSISLELFIPFTNQQQTNTTNANTNDPQLPSISNVQDPAKPRFQTLFGELKIPERIQQDENVLKEQLGQVKSFAAVMDEELILRIPNEAVKEALEKDAVHNAMELVFLSKHDQKGAFFDHEITKEYLNTRDSKTSLEFLRSVEDTEDDVNVDMLTVRRLSKKANELIPQLRTWLASL</sequence>
<dbReference type="InterPro" id="IPR007147">
    <property type="entry name" value="TF_Vhr"/>
</dbReference>
<dbReference type="VEuPathDB" id="FungiDB:TRICI_006762"/>
<accession>A0A642UG84</accession>
<evidence type="ECO:0000256" key="1">
    <source>
        <dbReference type="SAM" id="MobiDB-lite"/>
    </source>
</evidence>
<dbReference type="Proteomes" id="UP000761534">
    <property type="component" value="Unassembled WGS sequence"/>
</dbReference>
<gene>
    <name evidence="2" type="ORF">TRICI_006762</name>
</gene>
<feature type="compositionally biased region" description="Low complexity" evidence="1">
    <location>
        <begin position="125"/>
        <end position="148"/>
    </location>
</feature>
<proteinExistence type="predicted"/>
<organism evidence="2 3">
    <name type="scientific">Trichomonascus ciferrii</name>
    <dbReference type="NCBI Taxonomy" id="44093"/>
    <lineage>
        <taxon>Eukaryota</taxon>
        <taxon>Fungi</taxon>
        <taxon>Dikarya</taxon>
        <taxon>Ascomycota</taxon>
        <taxon>Saccharomycotina</taxon>
        <taxon>Dipodascomycetes</taxon>
        <taxon>Dipodascales</taxon>
        <taxon>Trichomonascaceae</taxon>
        <taxon>Trichomonascus</taxon>
        <taxon>Trichomonascus ciferrii complex</taxon>
    </lineage>
</organism>
<dbReference type="EMBL" id="SWFS01000567">
    <property type="protein sequence ID" value="KAA8897247.1"/>
    <property type="molecule type" value="Genomic_DNA"/>
</dbReference>
<evidence type="ECO:0000313" key="2">
    <source>
        <dbReference type="EMBL" id="KAA8897247.1"/>
    </source>
</evidence>
<name>A0A642UG84_9ASCO</name>
<comment type="caution">
    <text evidence="2">The sequence shown here is derived from an EMBL/GenBank/DDBJ whole genome shotgun (WGS) entry which is preliminary data.</text>
</comment>
<dbReference type="OrthoDB" id="4089008at2759"/>
<dbReference type="Pfam" id="PF04001">
    <property type="entry name" value="Vhr1"/>
    <property type="match status" value="1"/>
</dbReference>
<evidence type="ECO:0000313" key="3">
    <source>
        <dbReference type="Proteomes" id="UP000761534"/>
    </source>
</evidence>